<dbReference type="Pfam" id="PF01965">
    <property type="entry name" value="DJ-1_PfpI"/>
    <property type="match status" value="1"/>
</dbReference>
<dbReference type="Proteomes" id="UP000544872">
    <property type="component" value="Unassembled WGS sequence"/>
</dbReference>
<name>A0A7W9ZE01_NOVIT</name>
<keyword evidence="3" id="KW-0804">Transcription</keyword>
<dbReference type="InterPro" id="IPR052158">
    <property type="entry name" value="INH-QAR"/>
</dbReference>
<dbReference type="SUPFAM" id="SSF52317">
    <property type="entry name" value="Class I glutamine amidotransferase-like"/>
    <property type="match status" value="1"/>
</dbReference>
<evidence type="ECO:0000313" key="6">
    <source>
        <dbReference type="Proteomes" id="UP000544872"/>
    </source>
</evidence>
<dbReference type="InterPro" id="IPR029062">
    <property type="entry name" value="Class_I_gatase-like"/>
</dbReference>
<dbReference type="InterPro" id="IPR018062">
    <property type="entry name" value="HTH_AraC-typ_CS"/>
</dbReference>
<dbReference type="PANTHER" id="PTHR43130">
    <property type="entry name" value="ARAC-FAMILY TRANSCRIPTIONAL REGULATOR"/>
    <property type="match status" value="1"/>
</dbReference>
<dbReference type="SUPFAM" id="SSF46689">
    <property type="entry name" value="Homeodomain-like"/>
    <property type="match status" value="2"/>
</dbReference>
<feature type="domain" description="HTH araC/xylS-type" evidence="4">
    <location>
        <begin position="252"/>
        <end position="350"/>
    </location>
</feature>
<dbReference type="SMART" id="SM00342">
    <property type="entry name" value="HTH_ARAC"/>
    <property type="match status" value="1"/>
</dbReference>
<dbReference type="InterPro" id="IPR009057">
    <property type="entry name" value="Homeodomain-like_sf"/>
</dbReference>
<dbReference type="InterPro" id="IPR002818">
    <property type="entry name" value="DJ-1/PfpI"/>
</dbReference>
<dbReference type="Gene3D" id="3.40.50.880">
    <property type="match status" value="1"/>
</dbReference>
<dbReference type="GO" id="GO:0043565">
    <property type="term" value="F:sequence-specific DNA binding"/>
    <property type="evidence" value="ECO:0007669"/>
    <property type="project" value="InterPro"/>
</dbReference>
<dbReference type="InterPro" id="IPR018060">
    <property type="entry name" value="HTH_AraC"/>
</dbReference>
<reference evidence="5 6" key="1">
    <citation type="submission" date="2020-08" db="EMBL/GenBank/DDBJ databases">
        <title>Genomic Encyclopedia of Type Strains, Phase IV (KMG-IV): sequencing the most valuable type-strain genomes for metagenomic binning, comparative biology and taxonomic classification.</title>
        <authorList>
            <person name="Goeker M."/>
        </authorList>
    </citation>
    <scope>NUCLEOTIDE SEQUENCE [LARGE SCALE GENOMIC DNA]</scope>
    <source>
        <strain evidence="5 6">DSM 11590</strain>
    </source>
</reference>
<keyword evidence="2" id="KW-0238">DNA-binding</keyword>
<dbReference type="GO" id="GO:0003700">
    <property type="term" value="F:DNA-binding transcription factor activity"/>
    <property type="evidence" value="ECO:0007669"/>
    <property type="project" value="InterPro"/>
</dbReference>
<dbReference type="EMBL" id="JACIIX010000002">
    <property type="protein sequence ID" value="MBB6209495.1"/>
    <property type="molecule type" value="Genomic_DNA"/>
</dbReference>
<proteinExistence type="predicted"/>
<dbReference type="AlphaFoldDB" id="A0A7W9ZE01"/>
<dbReference type="PROSITE" id="PS00041">
    <property type="entry name" value="HTH_ARAC_FAMILY_1"/>
    <property type="match status" value="1"/>
</dbReference>
<evidence type="ECO:0000256" key="2">
    <source>
        <dbReference type="ARBA" id="ARBA00023125"/>
    </source>
</evidence>
<keyword evidence="1" id="KW-0805">Transcription regulation</keyword>
<sequence>MLIRGPFPLLGLTLMDTRPPNPRRVACFMFPQVMALDVTGPMQVFASANEVASRQGLPPLYRLETVGPQAGAVETSSGLRLVADSGIAEWNPCGVDTLLVAGGNGVDAIRQDPDCLGWLRRVEPQVRRLGSVCSGALLLAEAGLLHGRAVTTHWCRERDIGRYDGLRLEIDRLHTYDASGKAGDPHVFTSAGVTAGIDLALALLEADAGPAMALAVARYLVLFLRRPGDQAQFSAHLGPPGTRSSSADDRILTLLDWLPEHLAESLTLDRLAERCGMTERTFIRRFQQATGQPPGRYVESLRLEAARGLLHTGSIPVAEVARRCGYDHPEALRRAFQKTLKLSPADYARRFGGPSGSAGVPTPLF</sequence>
<protein>
    <submittedName>
        <fullName evidence="5">Transcriptional regulator GlxA family with amidase domain</fullName>
    </submittedName>
</protein>
<gene>
    <name evidence="5" type="ORF">FHS48_000897</name>
</gene>
<accession>A0A7W9ZE01</accession>
<comment type="caution">
    <text evidence="5">The sequence shown here is derived from an EMBL/GenBank/DDBJ whole genome shotgun (WGS) entry which is preliminary data.</text>
</comment>
<evidence type="ECO:0000313" key="5">
    <source>
        <dbReference type="EMBL" id="MBB6209495.1"/>
    </source>
</evidence>
<dbReference type="Gene3D" id="1.10.10.60">
    <property type="entry name" value="Homeodomain-like"/>
    <property type="match status" value="1"/>
</dbReference>
<evidence type="ECO:0000259" key="4">
    <source>
        <dbReference type="PROSITE" id="PS01124"/>
    </source>
</evidence>
<keyword evidence="6" id="KW-1185">Reference proteome</keyword>
<organism evidence="5 6">
    <name type="scientific">Novispirillum itersonii</name>
    <name type="common">Aquaspirillum itersonii</name>
    <dbReference type="NCBI Taxonomy" id="189"/>
    <lineage>
        <taxon>Bacteria</taxon>
        <taxon>Pseudomonadati</taxon>
        <taxon>Pseudomonadota</taxon>
        <taxon>Alphaproteobacteria</taxon>
        <taxon>Rhodospirillales</taxon>
        <taxon>Novispirillaceae</taxon>
        <taxon>Novispirillum</taxon>
    </lineage>
</organism>
<dbReference type="PANTHER" id="PTHR43130:SF3">
    <property type="entry name" value="HTH-TYPE TRANSCRIPTIONAL REGULATOR RV1931C"/>
    <property type="match status" value="1"/>
</dbReference>
<evidence type="ECO:0000256" key="3">
    <source>
        <dbReference type="ARBA" id="ARBA00023163"/>
    </source>
</evidence>
<dbReference type="Pfam" id="PF12833">
    <property type="entry name" value="HTH_18"/>
    <property type="match status" value="1"/>
</dbReference>
<dbReference type="PROSITE" id="PS01124">
    <property type="entry name" value="HTH_ARAC_FAMILY_2"/>
    <property type="match status" value="1"/>
</dbReference>
<evidence type="ECO:0000256" key="1">
    <source>
        <dbReference type="ARBA" id="ARBA00023015"/>
    </source>
</evidence>